<keyword evidence="8" id="KW-1185">Reference proteome</keyword>
<keyword evidence="6" id="KW-1003">Cell membrane</keyword>
<dbReference type="InterPro" id="IPR051598">
    <property type="entry name" value="TSUP/Inactive_protease-like"/>
</dbReference>
<dbReference type="GO" id="GO:0005886">
    <property type="term" value="C:plasma membrane"/>
    <property type="evidence" value="ECO:0007669"/>
    <property type="project" value="UniProtKB-SubCell"/>
</dbReference>
<evidence type="ECO:0000256" key="1">
    <source>
        <dbReference type="ARBA" id="ARBA00004141"/>
    </source>
</evidence>
<proteinExistence type="inferred from homology"/>
<dbReference type="PANTHER" id="PTHR43701">
    <property type="entry name" value="MEMBRANE TRANSPORTER PROTEIN MJ0441-RELATED"/>
    <property type="match status" value="1"/>
</dbReference>
<evidence type="ECO:0000313" key="7">
    <source>
        <dbReference type="EMBL" id="BCK79935.1"/>
    </source>
</evidence>
<keyword evidence="4 6" id="KW-1133">Transmembrane helix</keyword>
<dbReference type="RefSeq" id="WP_212821722.1">
    <property type="nucleotide sequence ID" value="NZ_AP023416.1"/>
</dbReference>
<dbReference type="Proteomes" id="UP000681343">
    <property type="component" value="Plasmid pMM35_01"/>
</dbReference>
<feature type="transmembrane region" description="Helical" evidence="6">
    <location>
        <begin position="12"/>
        <end position="33"/>
    </location>
</feature>
<feature type="transmembrane region" description="Helical" evidence="6">
    <location>
        <begin position="71"/>
        <end position="92"/>
    </location>
</feature>
<dbReference type="InterPro" id="IPR002781">
    <property type="entry name" value="TM_pro_TauE-like"/>
</dbReference>
<feature type="transmembrane region" description="Helical" evidence="6">
    <location>
        <begin position="45"/>
        <end position="65"/>
    </location>
</feature>
<protein>
    <recommendedName>
        <fullName evidence="6">Probable membrane transporter protein</fullName>
    </recommendedName>
</protein>
<evidence type="ECO:0000256" key="2">
    <source>
        <dbReference type="ARBA" id="ARBA00009142"/>
    </source>
</evidence>
<reference evidence="7" key="1">
    <citation type="submission" date="2020-09" db="EMBL/GenBank/DDBJ databases">
        <title>New species isolated from human feces.</title>
        <authorList>
            <person name="Kitahara M."/>
            <person name="Shigeno Y."/>
            <person name="Shime M."/>
            <person name="Matsumoto Y."/>
            <person name="Nakamura S."/>
            <person name="Motooka D."/>
            <person name="Fukuoka S."/>
            <person name="Nishikawa H."/>
            <person name="Benno Y."/>
        </authorList>
    </citation>
    <scope>NUCLEOTIDE SEQUENCE</scope>
    <source>
        <strain evidence="7">MM35</strain>
        <plasmid evidence="7">pMM35_01</plasmid>
    </source>
</reference>
<evidence type="ECO:0000256" key="6">
    <source>
        <dbReference type="RuleBase" id="RU363041"/>
    </source>
</evidence>
<dbReference type="EMBL" id="AP023416">
    <property type="protein sequence ID" value="BCK79935.1"/>
    <property type="molecule type" value="Genomic_DNA"/>
</dbReference>
<dbReference type="Pfam" id="PF01925">
    <property type="entry name" value="TauE"/>
    <property type="match status" value="1"/>
</dbReference>
<geneLocation type="plasmid" evidence="7 8">
    <name>pMM35_01</name>
</geneLocation>
<keyword evidence="7" id="KW-0614">Plasmid</keyword>
<evidence type="ECO:0000256" key="4">
    <source>
        <dbReference type="ARBA" id="ARBA00022989"/>
    </source>
</evidence>
<comment type="subcellular location">
    <subcellularLocation>
        <location evidence="6">Cell membrane</location>
        <topology evidence="6">Multi-pass membrane protein</topology>
    </subcellularLocation>
    <subcellularLocation>
        <location evidence="1">Membrane</location>
        <topology evidence="1">Multi-pass membrane protein</topology>
    </subcellularLocation>
</comment>
<keyword evidence="3 6" id="KW-0812">Transmembrane</keyword>
<dbReference type="AlphaFoldDB" id="A0A810Q0G9"/>
<sequence length="117" mass="12355">MNKRWKYGLSGAAAGLVSGLFGGGGGTVLVPLLTGWCKMEQKRAFANCVAVIFPLCALSAVIYLLRTGLRLVTALPYLVGGLAGGFVGGKLFGKVSAPWLRRIFGVFLVYGGVRYLL</sequence>
<comment type="similarity">
    <text evidence="2 6">Belongs to the 4-toluene sulfonate uptake permease (TSUP) (TC 2.A.102) family.</text>
</comment>
<keyword evidence="5 6" id="KW-0472">Membrane</keyword>
<gene>
    <name evidence="7" type="ORF">MM35RIKEN_21270</name>
</gene>
<evidence type="ECO:0000256" key="3">
    <source>
        <dbReference type="ARBA" id="ARBA00022692"/>
    </source>
</evidence>
<organism evidence="7 8">
    <name type="scientific">Vescimonas fastidiosa</name>
    <dbReference type="NCBI Taxonomy" id="2714353"/>
    <lineage>
        <taxon>Bacteria</taxon>
        <taxon>Bacillati</taxon>
        <taxon>Bacillota</taxon>
        <taxon>Clostridia</taxon>
        <taxon>Eubacteriales</taxon>
        <taxon>Oscillospiraceae</taxon>
        <taxon>Vescimonas</taxon>
    </lineage>
</organism>
<accession>A0A810Q0G9</accession>
<name>A0A810Q0G9_9FIRM</name>
<dbReference type="KEGG" id="vfa:MM35RIKEN_21270"/>
<evidence type="ECO:0000313" key="8">
    <source>
        <dbReference type="Proteomes" id="UP000681343"/>
    </source>
</evidence>
<dbReference type="PANTHER" id="PTHR43701:SF2">
    <property type="entry name" value="MEMBRANE TRANSPORTER PROTEIN YJNA-RELATED"/>
    <property type="match status" value="1"/>
</dbReference>
<evidence type="ECO:0000256" key="5">
    <source>
        <dbReference type="ARBA" id="ARBA00023136"/>
    </source>
</evidence>